<evidence type="ECO:0000256" key="1">
    <source>
        <dbReference type="SAM" id="SignalP"/>
    </source>
</evidence>
<evidence type="ECO:0000313" key="2">
    <source>
        <dbReference type="EMBL" id="MCM6778056.1"/>
    </source>
</evidence>
<organism evidence="2 3">
    <name type="scientific">Nocardia pulmonis</name>
    <dbReference type="NCBI Taxonomy" id="2951408"/>
    <lineage>
        <taxon>Bacteria</taxon>
        <taxon>Bacillati</taxon>
        <taxon>Actinomycetota</taxon>
        <taxon>Actinomycetes</taxon>
        <taxon>Mycobacteriales</taxon>
        <taxon>Nocardiaceae</taxon>
        <taxon>Nocardia</taxon>
    </lineage>
</organism>
<dbReference type="SUPFAM" id="SSF50370">
    <property type="entry name" value="Ricin B-like lectins"/>
    <property type="match status" value="1"/>
</dbReference>
<dbReference type="PROSITE" id="PS50231">
    <property type="entry name" value="RICIN_B_LECTIN"/>
    <property type="match status" value="1"/>
</dbReference>
<gene>
    <name evidence="2" type="ORF">NDR86_31685</name>
</gene>
<keyword evidence="1" id="KW-0732">Signal</keyword>
<sequence length="168" mass="18153">MVARRLFGMLGGCLAVVGVVAVPASADAVQRNATYRIFWEAVPAYRVVPGTHHTVWAVDSETGWDHWVLTPVGGSFARPIFQIRNVASDLCLAPALRRAASSDVEMAECGTGTEQTWYIDPIGPSHSIALVADPARKIYANKTTGTAGTLLEGVIADTSQSRWIFRRI</sequence>
<protein>
    <submittedName>
        <fullName evidence="2">RICIN domain-containing protein</fullName>
    </submittedName>
</protein>
<evidence type="ECO:0000313" key="3">
    <source>
        <dbReference type="Proteomes" id="UP001139157"/>
    </source>
</evidence>
<dbReference type="EMBL" id="JAMRXG010000019">
    <property type="protein sequence ID" value="MCM6778056.1"/>
    <property type="molecule type" value="Genomic_DNA"/>
</dbReference>
<keyword evidence="3" id="KW-1185">Reference proteome</keyword>
<comment type="caution">
    <text evidence="2">The sequence shown here is derived from an EMBL/GenBank/DDBJ whole genome shotgun (WGS) entry which is preliminary data.</text>
</comment>
<feature type="signal peptide" evidence="1">
    <location>
        <begin position="1"/>
        <end position="28"/>
    </location>
</feature>
<name>A0A9X2ECY1_9NOCA</name>
<dbReference type="RefSeq" id="WP_251917517.1">
    <property type="nucleotide sequence ID" value="NZ_JAMRXG010000019.1"/>
</dbReference>
<dbReference type="Gene3D" id="2.80.10.50">
    <property type="match status" value="1"/>
</dbReference>
<proteinExistence type="predicted"/>
<dbReference type="CDD" id="cd00161">
    <property type="entry name" value="beta-trefoil_Ricin-like"/>
    <property type="match status" value="1"/>
</dbReference>
<feature type="chain" id="PRO_5040949194" evidence="1">
    <location>
        <begin position="29"/>
        <end position="168"/>
    </location>
</feature>
<accession>A0A9X2ECY1</accession>
<dbReference type="AlphaFoldDB" id="A0A9X2ECY1"/>
<reference evidence="2" key="1">
    <citation type="submission" date="2022-06" db="EMBL/GenBank/DDBJ databases">
        <title>Novel species in genus nocardia.</title>
        <authorList>
            <person name="Li F."/>
        </authorList>
    </citation>
    <scope>NUCLEOTIDE SEQUENCE</scope>
    <source>
        <strain evidence="2">CDC141</strain>
    </source>
</reference>
<dbReference type="InterPro" id="IPR035992">
    <property type="entry name" value="Ricin_B-like_lectins"/>
</dbReference>
<dbReference type="Proteomes" id="UP001139157">
    <property type="component" value="Unassembled WGS sequence"/>
</dbReference>